<dbReference type="PROSITE" id="PS50405">
    <property type="entry name" value="GST_CTER"/>
    <property type="match status" value="1"/>
</dbReference>
<dbReference type="SFLD" id="SFLDS00019">
    <property type="entry name" value="Glutathione_Transferase_(cytos"/>
    <property type="match status" value="1"/>
</dbReference>
<dbReference type="InterPro" id="IPR036282">
    <property type="entry name" value="Glutathione-S-Trfase_C_sf"/>
</dbReference>
<evidence type="ECO:0000259" key="2">
    <source>
        <dbReference type="PROSITE" id="PS50405"/>
    </source>
</evidence>
<evidence type="ECO:0000259" key="1">
    <source>
        <dbReference type="PROSITE" id="PS50404"/>
    </source>
</evidence>
<dbReference type="OrthoDB" id="249703at2759"/>
<dbReference type="PANTHER" id="PTHR42673">
    <property type="entry name" value="MALEYLACETOACETATE ISOMERASE"/>
    <property type="match status" value="1"/>
</dbReference>
<reference evidence="3" key="1">
    <citation type="submission" date="2022-07" db="EMBL/GenBank/DDBJ databases">
        <title>Phylogenomic reconstructions and comparative analyses of Kickxellomycotina fungi.</title>
        <authorList>
            <person name="Reynolds N.K."/>
            <person name="Stajich J.E."/>
            <person name="Barry K."/>
            <person name="Grigoriev I.V."/>
            <person name="Crous P."/>
            <person name="Smith M.E."/>
        </authorList>
    </citation>
    <scope>NUCLEOTIDE SEQUENCE</scope>
    <source>
        <strain evidence="3">NBRC 32514</strain>
    </source>
</reference>
<evidence type="ECO:0000313" key="4">
    <source>
        <dbReference type="Proteomes" id="UP001149813"/>
    </source>
</evidence>
<dbReference type="InterPro" id="IPR004045">
    <property type="entry name" value="Glutathione_S-Trfase_N"/>
</dbReference>
<dbReference type="InterPro" id="IPR040079">
    <property type="entry name" value="Glutathione_S-Trfase"/>
</dbReference>
<dbReference type="GO" id="GO:0006749">
    <property type="term" value="P:glutathione metabolic process"/>
    <property type="evidence" value="ECO:0007669"/>
    <property type="project" value="TreeGrafter"/>
</dbReference>
<dbReference type="Pfam" id="PF14497">
    <property type="entry name" value="GST_C_3"/>
    <property type="match status" value="1"/>
</dbReference>
<gene>
    <name evidence="3" type="ORF">LPJ53_002101</name>
</gene>
<dbReference type="InterPro" id="IPR010987">
    <property type="entry name" value="Glutathione-S-Trfase_C-like"/>
</dbReference>
<proteinExistence type="predicted"/>
<dbReference type="InterPro" id="IPR036249">
    <property type="entry name" value="Thioredoxin-like_sf"/>
</dbReference>
<feature type="domain" description="GST N-terminal" evidence="1">
    <location>
        <begin position="1"/>
        <end position="77"/>
    </location>
</feature>
<dbReference type="AlphaFoldDB" id="A0A9W7Y413"/>
<keyword evidence="4" id="KW-1185">Reference proteome</keyword>
<evidence type="ECO:0008006" key="5">
    <source>
        <dbReference type="Google" id="ProtNLM"/>
    </source>
</evidence>
<name>A0A9W7Y413_9FUNG</name>
<dbReference type="Gene3D" id="1.20.1050.10">
    <property type="match status" value="1"/>
</dbReference>
<dbReference type="GO" id="GO:0006559">
    <property type="term" value="P:L-phenylalanine catabolic process"/>
    <property type="evidence" value="ECO:0007669"/>
    <property type="project" value="TreeGrafter"/>
</dbReference>
<dbReference type="PROSITE" id="PS50404">
    <property type="entry name" value="GST_NTER"/>
    <property type="match status" value="1"/>
</dbReference>
<evidence type="ECO:0000313" key="3">
    <source>
        <dbReference type="EMBL" id="KAJ1723578.1"/>
    </source>
</evidence>
<dbReference type="GO" id="GO:0004364">
    <property type="term" value="F:glutathione transferase activity"/>
    <property type="evidence" value="ECO:0007669"/>
    <property type="project" value="TreeGrafter"/>
</dbReference>
<feature type="domain" description="GST C-terminal" evidence="2">
    <location>
        <begin position="81"/>
        <end position="215"/>
    </location>
</feature>
<dbReference type="Pfam" id="PF13417">
    <property type="entry name" value="GST_N_3"/>
    <property type="match status" value="1"/>
</dbReference>
<dbReference type="SUPFAM" id="SSF47616">
    <property type="entry name" value="GST C-terminal domain-like"/>
    <property type="match status" value="1"/>
</dbReference>
<dbReference type="InterPro" id="IPR004046">
    <property type="entry name" value="GST_C"/>
</dbReference>
<dbReference type="GO" id="GO:0016034">
    <property type="term" value="F:maleylacetoacetate isomerase activity"/>
    <property type="evidence" value="ECO:0007669"/>
    <property type="project" value="TreeGrafter"/>
</dbReference>
<accession>A0A9W7Y413</accession>
<dbReference type="EMBL" id="JANBOJ010000061">
    <property type="protein sequence ID" value="KAJ1723578.1"/>
    <property type="molecule type" value="Genomic_DNA"/>
</dbReference>
<organism evidence="3 4">
    <name type="scientific">Coemansia erecta</name>
    <dbReference type="NCBI Taxonomy" id="147472"/>
    <lineage>
        <taxon>Eukaryota</taxon>
        <taxon>Fungi</taxon>
        <taxon>Fungi incertae sedis</taxon>
        <taxon>Zoopagomycota</taxon>
        <taxon>Kickxellomycotina</taxon>
        <taxon>Kickxellomycetes</taxon>
        <taxon>Kickxellales</taxon>
        <taxon>Kickxellaceae</taxon>
        <taxon>Coemansia</taxon>
    </lineage>
</organism>
<dbReference type="Gene3D" id="3.40.30.10">
    <property type="entry name" value="Glutaredoxin"/>
    <property type="match status" value="1"/>
</dbReference>
<protein>
    <recommendedName>
        <fullName evidence="5">Glutathione S-transferase</fullName>
    </recommendedName>
</protein>
<dbReference type="Proteomes" id="UP001149813">
    <property type="component" value="Unassembled WGS sequence"/>
</dbReference>
<dbReference type="CDD" id="cd00299">
    <property type="entry name" value="GST_C_family"/>
    <property type="match status" value="1"/>
</dbReference>
<dbReference type="CDD" id="cd00570">
    <property type="entry name" value="GST_N_family"/>
    <property type="match status" value="1"/>
</dbReference>
<comment type="caution">
    <text evidence="3">The sequence shown here is derived from an EMBL/GenBank/DDBJ whole genome shotgun (WGS) entry which is preliminary data.</text>
</comment>
<sequence>MSVQLVGAEVSTFTRTIRMALEYLQIAYSTKHAMPHTRLAVEYNPFGKIPTLLHDNQVINETSAIRLYIDHTFDSRLTPSDFQSLMSVAMWISIASDYVFQDLNLGLCKKRYALEAKGTTEDEIQRALEQPIDHAREVLGNLDGVFEKTSKGFVVGGSLTWADLFLFPIFADLCALPERKLVQEESPKLFAWFEKMEKLGIAQSTFAGTVAAARL</sequence>
<dbReference type="PANTHER" id="PTHR42673:SF4">
    <property type="entry name" value="MALEYLACETOACETATE ISOMERASE"/>
    <property type="match status" value="1"/>
</dbReference>
<dbReference type="SUPFAM" id="SSF52833">
    <property type="entry name" value="Thioredoxin-like"/>
    <property type="match status" value="1"/>
</dbReference>